<protein>
    <submittedName>
        <fullName evidence="3">Vacuolar protein sorting-associated protein 62</fullName>
    </submittedName>
</protein>
<dbReference type="InterPro" id="IPR009291">
    <property type="entry name" value="Vps62"/>
</dbReference>
<dbReference type="Pfam" id="PF06101">
    <property type="entry name" value="Vps62"/>
    <property type="match status" value="1"/>
</dbReference>
<evidence type="ECO:0000256" key="2">
    <source>
        <dbReference type="SAM" id="MobiDB-lite"/>
    </source>
</evidence>
<organism evidence="3 4">
    <name type="scientific">Knufia peltigerae</name>
    <dbReference type="NCBI Taxonomy" id="1002370"/>
    <lineage>
        <taxon>Eukaryota</taxon>
        <taxon>Fungi</taxon>
        <taxon>Dikarya</taxon>
        <taxon>Ascomycota</taxon>
        <taxon>Pezizomycotina</taxon>
        <taxon>Eurotiomycetes</taxon>
        <taxon>Chaetothyriomycetidae</taxon>
        <taxon>Chaetothyriales</taxon>
        <taxon>Trichomeriaceae</taxon>
        <taxon>Knufia</taxon>
    </lineage>
</organism>
<evidence type="ECO:0000313" key="3">
    <source>
        <dbReference type="EMBL" id="KAJ9623863.1"/>
    </source>
</evidence>
<comment type="caution">
    <text evidence="3">The sequence shown here is derived from an EMBL/GenBank/DDBJ whole genome shotgun (WGS) entry which is preliminary data.</text>
</comment>
<proteinExistence type="predicted"/>
<sequence>MLGEGHPDTLAAINNLALVFGEVGSESAEHGDTYNKELAQLESKAKDAQKLYSALQRSKVRFAKKTTSASPTVDDNSFPIAQAVLNTNDQTDVEPDESVVVVVESRTAEADPQRNPIYESVTDKALQGEEMGATKTKATIGVLSTIISYMCINSIWKATNPEAFIWQDEDKEESKWMATSKSWLDRKACRWLGVCGGTHIHYASDTTRFGRRPVIKYNSKKMVDYTRDWDWQHAWTEGNDRPEDWTDDERVLREIPEYVMEYAPLVHLYSGEQFWPCDIAEHLYHITPTLNYTAVQSDQQHPTLNDLDGLNQWQDGRWVFLTSNDDVEERPEWLEGQKNIPNRPSNPNDPLDDNDGWVHSPGRTYFQGMKDAMTDLKDWFAPDLEDSENGADFRESLTGQSEADKKARQRHMELKRSILESQAPGTIRGGRSDAPAVLLTINKGHGIVDAFWFFFYSFNLGNVVLNVRFGNHVGDWEHTVVRFQHGKPKAVFFSEHNFGSAYSYEAVEKLGKRPVIYSAYGTHAMYATPGTHPYVLPWGILHDLTDRGPLWDPSLNSHAYTYDYKTENLRSSNVTPSAPTEWFHFAGHWGDKFYPLGDKRQYRFAGQYHYVNGPLGPKFKHLSRKKICQGPESAPCVIKNWLGSGDKIGRLNPGNENGEDDL</sequence>
<dbReference type="PANTHER" id="PTHR48172:SF2">
    <property type="entry name" value="VACUOLAR PROTEIN SORTING PROTEIN 62"/>
    <property type="match status" value="1"/>
</dbReference>
<dbReference type="Proteomes" id="UP001172681">
    <property type="component" value="Unassembled WGS sequence"/>
</dbReference>
<accession>A0AA38XWD6</accession>
<keyword evidence="4" id="KW-1185">Reference proteome</keyword>
<evidence type="ECO:0000256" key="1">
    <source>
        <dbReference type="SAM" id="Coils"/>
    </source>
</evidence>
<feature type="region of interest" description="Disordered" evidence="2">
    <location>
        <begin position="330"/>
        <end position="360"/>
    </location>
</feature>
<dbReference type="AlphaFoldDB" id="A0AA38XWD6"/>
<keyword evidence="1" id="KW-0175">Coiled coil</keyword>
<dbReference type="EMBL" id="JAPDRN010000097">
    <property type="protein sequence ID" value="KAJ9623863.1"/>
    <property type="molecule type" value="Genomic_DNA"/>
</dbReference>
<evidence type="ECO:0000313" key="4">
    <source>
        <dbReference type="Proteomes" id="UP001172681"/>
    </source>
</evidence>
<feature type="coiled-coil region" evidence="1">
    <location>
        <begin position="31"/>
        <end position="58"/>
    </location>
</feature>
<name>A0AA38XWD6_9EURO</name>
<reference evidence="3" key="1">
    <citation type="submission" date="2022-10" db="EMBL/GenBank/DDBJ databases">
        <title>Culturing micro-colonial fungi from biological soil crusts in the Mojave desert and describing Neophaeococcomyces mojavensis, and introducing the new genera and species Taxawa tesnikishii.</title>
        <authorList>
            <person name="Kurbessoian T."/>
            <person name="Stajich J.E."/>
        </authorList>
    </citation>
    <scope>NUCLEOTIDE SEQUENCE</scope>
    <source>
        <strain evidence="3">TK_35</strain>
    </source>
</reference>
<gene>
    <name evidence="3" type="primary">VPS62_2</name>
    <name evidence="3" type="ORF">H2204_011049</name>
</gene>
<dbReference type="PANTHER" id="PTHR48172">
    <property type="match status" value="1"/>
</dbReference>